<sequence length="299" mass="33354">MKELKNRNCFLTGAASGIGRSFALALAREGMNLFISDINVENLKRVKEEVEDIGVKVFAERCDVSKYNDIENVANDFYEKLGEVDLLINNAGIAIAGSAIDLELEDWKKVLDVNLWSIIHSLKVFLPRMLERGTGHIVNVASVAGVLGATEPLPYVTSKFAVVGLSEALFCQLSRLGIEVSIVLPSYIRTNIFNSAEMKYPKAIIDGINKQKLEELRKMTVDDFFNSASSPDRVVKKYIKGIKNGQLYIFDAGWIPPIMTSKGNSPQNYENMLRNISIDSFNKTKDNFSKLGLNLDDYL</sequence>
<proteinExistence type="inferred from homology"/>
<comment type="similarity">
    <text evidence="1">Belongs to the short-chain dehydrogenases/reductases (SDR) family.</text>
</comment>
<dbReference type="PRINTS" id="PR00081">
    <property type="entry name" value="GDHRDH"/>
</dbReference>
<dbReference type="InterPro" id="IPR002347">
    <property type="entry name" value="SDR_fam"/>
</dbReference>
<gene>
    <name evidence="3" type="ORF">LCGC14_1244670</name>
</gene>
<keyword evidence="2" id="KW-0560">Oxidoreductase</keyword>
<evidence type="ECO:0000256" key="2">
    <source>
        <dbReference type="ARBA" id="ARBA00023002"/>
    </source>
</evidence>
<dbReference type="CDD" id="cd05233">
    <property type="entry name" value="SDR_c"/>
    <property type="match status" value="1"/>
</dbReference>
<dbReference type="PANTHER" id="PTHR24322:SF736">
    <property type="entry name" value="RETINOL DEHYDROGENASE 10"/>
    <property type="match status" value="1"/>
</dbReference>
<dbReference type="PRINTS" id="PR00080">
    <property type="entry name" value="SDRFAMILY"/>
</dbReference>
<dbReference type="Gene3D" id="3.40.50.720">
    <property type="entry name" value="NAD(P)-binding Rossmann-like Domain"/>
    <property type="match status" value="1"/>
</dbReference>
<accession>A0A0F9P8W4</accession>
<dbReference type="Pfam" id="PF00106">
    <property type="entry name" value="adh_short"/>
    <property type="match status" value="1"/>
</dbReference>
<dbReference type="AlphaFoldDB" id="A0A0F9P8W4"/>
<dbReference type="FunFam" id="3.40.50.720:FF:000084">
    <property type="entry name" value="Short-chain dehydrogenase reductase"/>
    <property type="match status" value="1"/>
</dbReference>
<comment type="caution">
    <text evidence="3">The sequence shown here is derived from an EMBL/GenBank/DDBJ whole genome shotgun (WGS) entry which is preliminary data.</text>
</comment>
<dbReference type="SUPFAM" id="SSF51735">
    <property type="entry name" value="NAD(P)-binding Rossmann-fold domains"/>
    <property type="match status" value="1"/>
</dbReference>
<reference evidence="3" key="1">
    <citation type="journal article" date="2015" name="Nature">
        <title>Complex archaea that bridge the gap between prokaryotes and eukaryotes.</title>
        <authorList>
            <person name="Spang A."/>
            <person name="Saw J.H."/>
            <person name="Jorgensen S.L."/>
            <person name="Zaremba-Niedzwiedzka K."/>
            <person name="Martijn J."/>
            <person name="Lind A.E."/>
            <person name="van Eijk R."/>
            <person name="Schleper C."/>
            <person name="Guy L."/>
            <person name="Ettema T.J."/>
        </authorList>
    </citation>
    <scope>NUCLEOTIDE SEQUENCE</scope>
</reference>
<evidence type="ECO:0000256" key="1">
    <source>
        <dbReference type="ARBA" id="ARBA00006484"/>
    </source>
</evidence>
<dbReference type="GO" id="GO:0016616">
    <property type="term" value="F:oxidoreductase activity, acting on the CH-OH group of donors, NAD or NADP as acceptor"/>
    <property type="evidence" value="ECO:0007669"/>
    <property type="project" value="TreeGrafter"/>
</dbReference>
<dbReference type="InterPro" id="IPR036291">
    <property type="entry name" value="NAD(P)-bd_dom_sf"/>
</dbReference>
<dbReference type="PANTHER" id="PTHR24322">
    <property type="entry name" value="PKSB"/>
    <property type="match status" value="1"/>
</dbReference>
<protein>
    <recommendedName>
        <fullName evidence="4">Short-chain dehydrogenase/reductase SDR</fullName>
    </recommendedName>
</protein>
<evidence type="ECO:0000313" key="3">
    <source>
        <dbReference type="EMBL" id="KKM89832.1"/>
    </source>
</evidence>
<organism evidence="3">
    <name type="scientific">marine sediment metagenome</name>
    <dbReference type="NCBI Taxonomy" id="412755"/>
    <lineage>
        <taxon>unclassified sequences</taxon>
        <taxon>metagenomes</taxon>
        <taxon>ecological metagenomes</taxon>
    </lineage>
</organism>
<name>A0A0F9P8W4_9ZZZZ</name>
<dbReference type="EMBL" id="LAZR01006759">
    <property type="protein sequence ID" value="KKM89832.1"/>
    <property type="molecule type" value="Genomic_DNA"/>
</dbReference>
<evidence type="ECO:0008006" key="4">
    <source>
        <dbReference type="Google" id="ProtNLM"/>
    </source>
</evidence>